<dbReference type="PANTHER" id="PTHR34547:SF1">
    <property type="entry name" value="YACP-LIKE NYN DOMAIN PROTEIN"/>
    <property type="match status" value="1"/>
</dbReference>
<dbReference type="Pfam" id="PF05991">
    <property type="entry name" value="NYN_YacP"/>
    <property type="match status" value="1"/>
</dbReference>
<dbReference type="STRING" id="341036.SAMN05660649_03277"/>
<evidence type="ECO:0008006" key="3">
    <source>
        <dbReference type="Google" id="ProtNLM"/>
    </source>
</evidence>
<dbReference type="InterPro" id="IPR010298">
    <property type="entry name" value="YacP-like"/>
</dbReference>
<evidence type="ECO:0000313" key="1">
    <source>
        <dbReference type="EMBL" id="SFG94773.1"/>
    </source>
</evidence>
<dbReference type="EMBL" id="FOOX01000012">
    <property type="protein sequence ID" value="SFG94773.1"/>
    <property type="molecule type" value="Genomic_DNA"/>
</dbReference>
<gene>
    <name evidence="1" type="ORF">SAMN05660649_03277</name>
</gene>
<organism evidence="1 2">
    <name type="scientific">Desulfotruncus arcticus DSM 17038</name>
    <dbReference type="NCBI Taxonomy" id="1121424"/>
    <lineage>
        <taxon>Bacteria</taxon>
        <taxon>Bacillati</taxon>
        <taxon>Bacillota</taxon>
        <taxon>Clostridia</taxon>
        <taxon>Eubacteriales</taxon>
        <taxon>Desulfallaceae</taxon>
        <taxon>Desulfotruncus</taxon>
    </lineage>
</organism>
<dbReference type="RefSeq" id="WP_092472445.1">
    <property type="nucleotide sequence ID" value="NZ_FOOX01000012.1"/>
</dbReference>
<name>A0A1I2W082_9FIRM</name>
<dbReference type="CDD" id="cd10912">
    <property type="entry name" value="PIN_YacP-like"/>
    <property type="match status" value="1"/>
</dbReference>
<protein>
    <recommendedName>
        <fullName evidence="3">NYN domain-containing protein</fullName>
    </recommendedName>
</protein>
<evidence type="ECO:0000313" key="2">
    <source>
        <dbReference type="Proteomes" id="UP000199337"/>
    </source>
</evidence>
<accession>A0A1I2W082</accession>
<dbReference type="AlphaFoldDB" id="A0A1I2W082"/>
<dbReference type="PANTHER" id="PTHR34547">
    <property type="entry name" value="YACP-LIKE NYN DOMAIN PROTEIN"/>
    <property type="match status" value="1"/>
</dbReference>
<dbReference type="OrthoDB" id="9792160at2"/>
<reference evidence="2" key="1">
    <citation type="submission" date="2016-10" db="EMBL/GenBank/DDBJ databases">
        <authorList>
            <person name="Varghese N."/>
            <person name="Submissions S."/>
        </authorList>
    </citation>
    <scope>NUCLEOTIDE SEQUENCE [LARGE SCALE GENOMIC DNA]</scope>
    <source>
        <strain evidence="2">DSM 17038</strain>
    </source>
</reference>
<keyword evidence="2" id="KW-1185">Reference proteome</keyword>
<proteinExistence type="predicted"/>
<sequence length="170" mass="20070">MNEYIVVDGYNVIYAWADLSQLKEESLEHARDRLVDILADYAGFSGDRVIVVFDAHRSRHSEESHLDVNGVQVFYTREDETADSLIERLVGEMPRDGYIRVVTSDWDEQRIIFGRGAYRMTPKELRKRVQQVKTEGKEPFSQRNPTEGYLENRLTGRVREIFEQWRRKKE</sequence>
<dbReference type="Proteomes" id="UP000199337">
    <property type="component" value="Unassembled WGS sequence"/>
</dbReference>